<dbReference type="Gene3D" id="3.40.1190.20">
    <property type="match status" value="1"/>
</dbReference>
<evidence type="ECO:0000256" key="14">
    <source>
        <dbReference type="ARBA" id="ARBA00049209"/>
    </source>
</evidence>
<evidence type="ECO:0000256" key="13">
    <source>
        <dbReference type="ARBA" id="ARBA00048238"/>
    </source>
</evidence>
<evidence type="ECO:0000256" key="2">
    <source>
        <dbReference type="ARBA" id="ARBA00006001"/>
    </source>
</evidence>
<organism evidence="17 18">
    <name type="scientific">Eiseniibacteriota bacterium</name>
    <dbReference type="NCBI Taxonomy" id="2212470"/>
    <lineage>
        <taxon>Bacteria</taxon>
        <taxon>Candidatus Eiseniibacteriota</taxon>
    </lineage>
</organism>
<evidence type="ECO:0000256" key="3">
    <source>
        <dbReference type="ARBA" id="ARBA00009524"/>
    </source>
</evidence>
<protein>
    <recommendedName>
        <fullName evidence="5">Bifunctional NAD(P)H-hydrate repair enzyme Nnr</fullName>
        <ecNumber evidence="4">4.2.1.136</ecNumber>
    </recommendedName>
    <alternativeName>
        <fullName evidence="12">Nicotinamide nucleotide repair protein</fullName>
    </alternativeName>
</protein>
<evidence type="ECO:0000313" key="17">
    <source>
        <dbReference type="EMBL" id="TMQ58307.1"/>
    </source>
</evidence>
<dbReference type="InterPro" id="IPR000631">
    <property type="entry name" value="CARKD"/>
</dbReference>
<evidence type="ECO:0000256" key="1">
    <source>
        <dbReference type="ARBA" id="ARBA00001958"/>
    </source>
</evidence>
<feature type="domain" description="YjeF N-terminal" evidence="16">
    <location>
        <begin position="1"/>
        <end position="65"/>
    </location>
</feature>
<dbReference type="GO" id="GO:0052856">
    <property type="term" value="F:NAD(P)HX epimerase activity"/>
    <property type="evidence" value="ECO:0007669"/>
    <property type="project" value="TreeGrafter"/>
</dbReference>
<evidence type="ECO:0000256" key="12">
    <source>
        <dbReference type="ARBA" id="ARBA00032624"/>
    </source>
</evidence>
<dbReference type="InterPro" id="IPR036652">
    <property type="entry name" value="YjeF_N_dom_sf"/>
</dbReference>
<keyword evidence="8" id="KW-0521">NADP</keyword>
<keyword evidence="7" id="KW-0067">ATP-binding</keyword>
<dbReference type="SUPFAM" id="SSF53613">
    <property type="entry name" value="Ribokinase-like"/>
    <property type="match status" value="1"/>
</dbReference>
<comment type="similarity">
    <text evidence="3">In the C-terminal section; belongs to the NnrD/CARKD family.</text>
</comment>
<name>A0A538T3V4_UNCEI</name>
<dbReference type="PANTHER" id="PTHR12592">
    <property type="entry name" value="ATP-DEPENDENT (S)-NAD(P)H-HYDRATE DEHYDRATASE FAMILY MEMBER"/>
    <property type="match status" value="1"/>
</dbReference>
<sequence length="372" mass="38032">GTRVVAVDLPTGVHPDTGEIARRAVRADLTVTFGHPKRGQWLYPGRAFVGALEVVDIGLIPAPDAARFPVELATGIDIANLLPLRDPRAHKGASGRVLIVGGAPGLTGAVTLAARVASRAGAGYVQCAVPEGLCDILAVKLTTEMTLAAPQTAGRTLARAALERIQAWAERADAVLIGSGLSRDPESAGLARALVAARALPTVLDADGLNAYEGTEGFDSRSGAPLVLTPHLGEMGRLTGDTPASLEARRIEAAREWAARWKAVVVLKGAPTVTAAPDGRATVNPTGNPGLATAGTGDVLAGMIVALLAQRLEPYEAARAAAYVHGLAGDRVAGVKGPLGLDAADVAEAVPAGLHALTRARDEALEKRPGAM</sequence>
<evidence type="ECO:0000256" key="11">
    <source>
        <dbReference type="ARBA" id="ARBA00025153"/>
    </source>
</evidence>
<comment type="cofactor">
    <cofactor evidence="1">
        <name>K(+)</name>
        <dbReference type="ChEBI" id="CHEBI:29103"/>
    </cofactor>
</comment>
<comment type="catalytic activity">
    <reaction evidence="14">
        <text>(6S)-NADPHX + ADP = AMP + phosphate + NADPH + H(+)</text>
        <dbReference type="Rhea" id="RHEA:32235"/>
        <dbReference type="ChEBI" id="CHEBI:15378"/>
        <dbReference type="ChEBI" id="CHEBI:43474"/>
        <dbReference type="ChEBI" id="CHEBI:57783"/>
        <dbReference type="ChEBI" id="CHEBI:64076"/>
        <dbReference type="ChEBI" id="CHEBI:456215"/>
        <dbReference type="ChEBI" id="CHEBI:456216"/>
        <dbReference type="EC" id="4.2.1.136"/>
    </reaction>
</comment>
<keyword evidence="10" id="KW-0456">Lyase</keyword>
<dbReference type="InterPro" id="IPR017953">
    <property type="entry name" value="Carbohydrate_kinase_pred_CS"/>
</dbReference>
<dbReference type="GO" id="GO:0005524">
    <property type="term" value="F:ATP binding"/>
    <property type="evidence" value="ECO:0007669"/>
    <property type="project" value="UniProtKB-KW"/>
</dbReference>
<evidence type="ECO:0000256" key="8">
    <source>
        <dbReference type="ARBA" id="ARBA00022857"/>
    </source>
</evidence>
<dbReference type="AlphaFoldDB" id="A0A538T3V4"/>
<evidence type="ECO:0000256" key="4">
    <source>
        <dbReference type="ARBA" id="ARBA00013129"/>
    </source>
</evidence>
<reference evidence="17 18" key="1">
    <citation type="journal article" date="2019" name="Nat. Microbiol.">
        <title>Mediterranean grassland soil C-N compound turnover is dependent on rainfall and depth, and is mediated by genomically divergent microorganisms.</title>
        <authorList>
            <person name="Diamond S."/>
            <person name="Andeer P.F."/>
            <person name="Li Z."/>
            <person name="Crits-Christoph A."/>
            <person name="Burstein D."/>
            <person name="Anantharaman K."/>
            <person name="Lane K.R."/>
            <person name="Thomas B.C."/>
            <person name="Pan C."/>
            <person name="Northen T.R."/>
            <person name="Banfield J.F."/>
        </authorList>
    </citation>
    <scope>NUCLEOTIDE SEQUENCE [LARGE SCALE GENOMIC DNA]</scope>
    <source>
        <strain evidence="17">WS_2</strain>
    </source>
</reference>
<feature type="non-terminal residue" evidence="17">
    <location>
        <position position="1"/>
    </location>
</feature>
<dbReference type="HAMAP" id="MF_01965">
    <property type="entry name" value="NADHX_dehydratase"/>
    <property type="match status" value="1"/>
</dbReference>
<dbReference type="InterPro" id="IPR004443">
    <property type="entry name" value="YjeF_N_dom"/>
</dbReference>
<evidence type="ECO:0000256" key="10">
    <source>
        <dbReference type="ARBA" id="ARBA00023239"/>
    </source>
</evidence>
<dbReference type="PROSITE" id="PS01050">
    <property type="entry name" value="YJEF_C_2"/>
    <property type="match status" value="1"/>
</dbReference>
<keyword evidence="6" id="KW-0547">Nucleotide-binding</keyword>
<dbReference type="Pfam" id="PF03853">
    <property type="entry name" value="YjeF_N"/>
    <property type="match status" value="1"/>
</dbReference>
<comment type="caution">
    <text evidence="17">The sequence shown here is derived from an EMBL/GenBank/DDBJ whole genome shotgun (WGS) entry which is preliminary data.</text>
</comment>
<evidence type="ECO:0000313" key="18">
    <source>
        <dbReference type="Proteomes" id="UP000317716"/>
    </source>
</evidence>
<dbReference type="PROSITE" id="PS51385">
    <property type="entry name" value="YJEF_N"/>
    <property type="match status" value="1"/>
</dbReference>
<comment type="similarity">
    <text evidence="2">In the N-terminal section; belongs to the NnrE/AIBP family.</text>
</comment>
<dbReference type="GO" id="GO:0110051">
    <property type="term" value="P:metabolite repair"/>
    <property type="evidence" value="ECO:0007669"/>
    <property type="project" value="TreeGrafter"/>
</dbReference>
<dbReference type="Pfam" id="PF01256">
    <property type="entry name" value="Carb_kinase"/>
    <property type="match status" value="1"/>
</dbReference>
<evidence type="ECO:0000259" key="15">
    <source>
        <dbReference type="PROSITE" id="PS51383"/>
    </source>
</evidence>
<dbReference type="Proteomes" id="UP000317716">
    <property type="component" value="Unassembled WGS sequence"/>
</dbReference>
<dbReference type="SUPFAM" id="SSF64153">
    <property type="entry name" value="YjeF N-terminal domain-like"/>
    <property type="match status" value="1"/>
</dbReference>
<keyword evidence="9" id="KW-0520">NAD</keyword>
<evidence type="ECO:0000256" key="6">
    <source>
        <dbReference type="ARBA" id="ARBA00022741"/>
    </source>
</evidence>
<dbReference type="PANTHER" id="PTHR12592:SF0">
    <property type="entry name" value="ATP-DEPENDENT (S)-NAD(P)H-HYDRATE DEHYDRATASE"/>
    <property type="match status" value="1"/>
</dbReference>
<comment type="catalytic activity">
    <reaction evidence="13">
        <text>(6S)-NADHX + ADP = AMP + phosphate + NADH + H(+)</text>
        <dbReference type="Rhea" id="RHEA:32223"/>
        <dbReference type="ChEBI" id="CHEBI:15378"/>
        <dbReference type="ChEBI" id="CHEBI:43474"/>
        <dbReference type="ChEBI" id="CHEBI:57945"/>
        <dbReference type="ChEBI" id="CHEBI:64074"/>
        <dbReference type="ChEBI" id="CHEBI:456215"/>
        <dbReference type="ChEBI" id="CHEBI:456216"/>
        <dbReference type="EC" id="4.2.1.136"/>
    </reaction>
</comment>
<comment type="function">
    <text evidence="11">Bifunctional enzyme that catalyzes the epimerization of the S- and R-forms of NAD(P)HX and the dehydration of the S-form of NAD(P)HX at the expense of ADP, which is converted to AMP. This allows the repair of both epimers of NAD(P)HX, a damaged form of NAD(P)H that is a result of enzymatic or heat-dependent hydration.</text>
</comment>
<dbReference type="InterPro" id="IPR029056">
    <property type="entry name" value="Ribokinase-like"/>
</dbReference>
<evidence type="ECO:0000256" key="7">
    <source>
        <dbReference type="ARBA" id="ARBA00022840"/>
    </source>
</evidence>
<dbReference type="EC" id="4.2.1.136" evidence="4"/>
<evidence type="ECO:0000256" key="5">
    <source>
        <dbReference type="ARBA" id="ARBA00018591"/>
    </source>
</evidence>
<dbReference type="GO" id="GO:0052855">
    <property type="term" value="F:ADP-dependent NAD(P)H-hydrate dehydratase activity"/>
    <property type="evidence" value="ECO:0007669"/>
    <property type="project" value="UniProtKB-EC"/>
</dbReference>
<evidence type="ECO:0000256" key="9">
    <source>
        <dbReference type="ARBA" id="ARBA00023027"/>
    </source>
</evidence>
<dbReference type="NCBIfam" id="TIGR00196">
    <property type="entry name" value="yjeF_cterm"/>
    <property type="match status" value="1"/>
</dbReference>
<dbReference type="Gene3D" id="3.40.50.10260">
    <property type="entry name" value="YjeF N-terminal domain"/>
    <property type="match status" value="1"/>
</dbReference>
<proteinExistence type="inferred from homology"/>
<dbReference type="CDD" id="cd01171">
    <property type="entry name" value="YXKO-related"/>
    <property type="match status" value="1"/>
</dbReference>
<evidence type="ECO:0000259" key="16">
    <source>
        <dbReference type="PROSITE" id="PS51385"/>
    </source>
</evidence>
<gene>
    <name evidence="17" type="ORF">E6K72_02765</name>
</gene>
<accession>A0A538T3V4</accession>
<feature type="domain" description="YjeF C-terminal" evidence="15">
    <location>
        <begin position="74"/>
        <end position="357"/>
    </location>
</feature>
<dbReference type="PROSITE" id="PS51383">
    <property type="entry name" value="YJEF_C_3"/>
    <property type="match status" value="1"/>
</dbReference>
<dbReference type="EMBL" id="VBOS01000083">
    <property type="protein sequence ID" value="TMQ58307.1"/>
    <property type="molecule type" value="Genomic_DNA"/>
</dbReference>